<keyword evidence="3 4" id="KW-0012">Acyltransferase</keyword>
<organism evidence="6 7">
    <name type="scientific">Nocardioides mesophilus</name>
    <dbReference type="NCBI Taxonomy" id="433659"/>
    <lineage>
        <taxon>Bacteria</taxon>
        <taxon>Bacillati</taxon>
        <taxon>Actinomycetota</taxon>
        <taxon>Actinomycetes</taxon>
        <taxon>Propionibacteriales</taxon>
        <taxon>Nocardioidaceae</taxon>
        <taxon>Nocardioides</taxon>
    </lineage>
</organism>
<keyword evidence="7" id="KW-1185">Reference proteome</keyword>
<sequence length="318" mass="34099">MGPTEPAATDDTARAGHVTPVALDDFDWSADYGPAARLRTTLEAATSTDGASPLDEAALLRLRHEGLAGSSLWLGDPPAEGFAWLHVEAGELALDVAVDPAHRRTGLGTALVEAALAGTDRLPVNAWAHGNHPGAAALAAGHGFERVRDLWVMRRPTSQELPPLRDIDGIDVRPFVPGQDEEAFLALNAEAFAGHPEQGRMTRADLDQRMAEAWFDPGGFFVAEPSDDRGNLIGFHWTKVHDESPGIGEVYVVGVSPHAQGSGLGRLLTRTGLDHLARRGLTEVLLYVEADNAPARAVYERLGFSHADADTHVQYRRG</sequence>
<dbReference type="RefSeq" id="WP_187579897.1">
    <property type="nucleotide sequence ID" value="NZ_CP060713.1"/>
</dbReference>
<dbReference type="PANTHER" id="PTHR43072">
    <property type="entry name" value="N-ACETYLTRANSFERASE"/>
    <property type="match status" value="1"/>
</dbReference>
<evidence type="ECO:0000256" key="4">
    <source>
        <dbReference type="HAMAP-Rule" id="MF_01698"/>
    </source>
</evidence>
<feature type="binding site" evidence="4">
    <location>
        <begin position="260"/>
        <end position="266"/>
    </location>
    <ligand>
        <name>acetyl-CoA</name>
        <dbReference type="ChEBI" id="CHEBI:57288"/>
        <label>2</label>
    </ligand>
</feature>
<feature type="binding site" evidence="4">
    <location>
        <position position="239"/>
    </location>
    <ligand>
        <name>1D-myo-inositol 2-(L-cysteinylamino)-2-deoxy-alpha-D-glucopyranoside</name>
        <dbReference type="ChEBI" id="CHEBI:58887"/>
    </ligand>
</feature>
<feature type="binding site" evidence="4">
    <location>
        <begin position="253"/>
        <end position="255"/>
    </location>
    <ligand>
        <name>acetyl-CoA</name>
        <dbReference type="ChEBI" id="CHEBI:57288"/>
        <label>2</label>
    </ligand>
</feature>
<dbReference type="HAMAP" id="MF_01698">
    <property type="entry name" value="MshD"/>
    <property type="match status" value="1"/>
</dbReference>
<dbReference type="GO" id="GO:0010125">
    <property type="term" value="P:mycothiol biosynthetic process"/>
    <property type="evidence" value="ECO:0007669"/>
    <property type="project" value="UniProtKB-UniRule"/>
</dbReference>
<evidence type="ECO:0000313" key="7">
    <source>
        <dbReference type="Proteomes" id="UP000515947"/>
    </source>
</evidence>
<evidence type="ECO:0000313" key="6">
    <source>
        <dbReference type="EMBL" id="QNN54055.1"/>
    </source>
</evidence>
<reference evidence="6 7" key="1">
    <citation type="submission" date="2020-08" db="EMBL/GenBank/DDBJ databases">
        <title>Genome sequence of Nocardioides mesophilus KACC 16243T.</title>
        <authorList>
            <person name="Hyun D.-W."/>
            <person name="Bae J.-W."/>
        </authorList>
    </citation>
    <scope>NUCLEOTIDE SEQUENCE [LARGE SCALE GENOMIC DNA]</scope>
    <source>
        <strain evidence="6 7">KACC 16243</strain>
    </source>
</reference>
<comment type="subunit">
    <text evidence="4">Monomer.</text>
</comment>
<name>A0A7G9REN0_9ACTN</name>
<keyword evidence="2 4" id="KW-0677">Repeat</keyword>
<evidence type="ECO:0000259" key="5">
    <source>
        <dbReference type="PROSITE" id="PS51186"/>
    </source>
</evidence>
<dbReference type="PROSITE" id="PS51186">
    <property type="entry name" value="GNAT"/>
    <property type="match status" value="2"/>
</dbReference>
<protein>
    <recommendedName>
        <fullName evidence="4">Mycothiol acetyltransferase</fullName>
        <shortName evidence="4">MSH acetyltransferase</shortName>
        <ecNumber evidence="4">2.3.1.189</ecNumber>
    </recommendedName>
    <alternativeName>
        <fullName evidence="4">Mycothiol synthase</fullName>
    </alternativeName>
</protein>
<evidence type="ECO:0000256" key="2">
    <source>
        <dbReference type="ARBA" id="ARBA00022737"/>
    </source>
</evidence>
<comment type="function">
    <text evidence="4">Catalyzes the transfer of acetyl from acetyl-CoA to desacetylmycothiol (Cys-GlcN-Ins) to form mycothiol.</text>
</comment>
<comment type="catalytic activity">
    <reaction evidence="4">
        <text>1D-myo-inositol 2-(L-cysteinylamino)-2-deoxy-alpha-D-glucopyranoside + acetyl-CoA = mycothiol + CoA + H(+)</text>
        <dbReference type="Rhea" id="RHEA:26172"/>
        <dbReference type="ChEBI" id="CHEBI:15378"/>
        <dbReference type="ChEBI" id="CHEBI:16768"/>
        <dbReference type="ChEBI" id="CHEBI:57287"/>
        <dbReference type="ChEBI" id="CHEBI:57288"/>
        <dbReference type="ChEBI" id="CHEBI:58887"/>
        <dbReference type="EC" id="2.3.1.189"/>
    </reaction>
</comment>
<dbReference type="InterPro" id="IPR000182">
    <property type="entry name" value="GNAT_dom"/>
</dbReference>
<feature type="domain" description="N-acetyltransferase" evidence="5">
    <location>
        <begin position="30"/>
        <end position="158"/>
    </location>
</feature>
<dbReference type="InterPro" id="IPR016181">
    <property type="entry name" value="Acyl_CoA_acyltransferase"/>
</dbReference>
<dbReference type="Proteomes" id="UP000515947">
    <property type="component" value="Chromosome"/>
</dbReference>
<comment type="caution">
    <text evidence="4">Lacks conserved residue(s) required for the propagation of feature annotation.</text>
</comment>
<dbReference type="InterPro" id="IPR017813">
    <property type="entry name" value="Mycothiol_AcTrfase"/>
</dbReference>
<dbReference type="KEGG" id="nmes:H9L09_06655"/>
<dbReference type="Pfam" id="PF00583">
    <property type="entry name" value="Acetyltransf_1"/>
    <property type="match status" value="1"/>
</dbReference>
<dbReference type="GO" id="GO:0035447">
    <property type="term" value="F:mycothiol synthase activity"/>
    <property type="evidence" value="ECO:0007669"/>
    <property type="project" value="UniProtKB-UniRule"/>
</dbReference>
<keyword evidence="1 4" id="KW-0808">Transferase</keyword>
<feature type="binding site" evidence="4">
    <location>
        <position position="249"/>
    </location>
    <ligand>
        <name>1D-myo-inositol 2-(L-cysteinylamino)-2-deoxy-alpha-D-glucopyranoside</name>
        <dbReference type="ChEBI" id="CHEBI:58887"/>
    </ligand>
</feature>
<comment type="similarity">
    <text evidence="4">Belongs to the acetyltransferase family. MshD subfamily.</text>
</comment>
<dbReference type="CDD" id="cd04301">
    <property type="entry name" value="NAT_SF"/>
    <property type="match status" value="2"/>
</dbReference>
<evidence type="ECO:0000256" key="1">
    <source>
        <dbReference type="ARBA" id="ARBA00022679"/>
    </source>
</evidence>
<dbReference type="Gene3D" id="3.40.630.30">
    <property type="match status" value="1"/>
</dbReference>
<feature type="binding site" evidence="4">
    <location>
        <position position="56"/>
    </location>
    <ligand>
        <name>1D-myo-inositol 2-(L-cysteinylamino)-2-deoxy-alpha-D-glucopyranoside</name>
        <dbReference type="ChEBI" id="CHEBI:58887"/>
    </ligand>
</feature>
<dbReference type="AlphaFoldDB" id="A0A7G9REN0"/>
<evidence type="ECO:0000256" key="3">
    <source>
        <dbReference type="ARBA" id="ARBA00023315"/>
    </source>
</evidence>
<proteinExistence type="inferred from homology"/>
<accession>A0A7G9REN0</accession>
<dbReference type="SUPFAM" id="SSF55729">
    <property type="entry name" value="Acyl-CoA N-acyltransferases (Nat)"/>
    <property type="match status" value="1"/>
</dbReference>
<gene>
    <name evidence="4 6" type="primary">mshD</name>
    <name evidence="6" type="ORF">H9L09_06655</name>
</gene>
<dbReference type="Pfam" id="PF13508">
    <property type="entry name" value="Acetyltransf_7"/>
    <property type="match status" value="1"/>
</dbReference>
<dbReference type="PIRSF" id="PIRSF021524">
    <property type="entry name" value="MSH_acetyltransferase"/>
    <property type="match status" value="1"/>
</dbReference>
<feature type="binding site" evidence="4">
    <location>
        <begin position="96"/>
        <end position="98"/>
    </location>
    <ligand>
        <name>acetyl-CoA</name>
        <dbReference type="ChEBI" id="CHEBI:57288"/>
        <label>1</label>
    </ligand>
</feature>
<dbReference type="EC" id="2.3.1.189" evidence="4"/>
<feature type="domain" description="N-acetyltransferase" evidence="5">
    <location>
        <begin position="170"/>
        <end position="318"/>
    </location>
</feature>
<dbReference type="EMBL" id="CP060713">
    <property type="protein sequence ID" value="QNN54055.1"/>
    <property type="molecule type" value="Genomic_DNA"/>
</dbReference>
<dbReference type="PANTHER" id="PTHR43072:SF51">
    <property type="entry name" value="ABC SUPERFAMILY TRANSPORT PROTEIN"/>
    <property type="match status" value="1"/>
</dbReference>
<feature type="binding site" evidence="4">
    <location>
        <position position="197"/>
    </location>
    <ligand>
        <name>1D-myo-inositol 2-(L-cysteinylamino)-2-deoxy-alpha-D-glucopyranoside</name>
        <dbReference type="ChEBI" id="CHEBI:58887"/>
    </ligand>
</feature>
<dbReference type="NCBIfam" id="TIGR03448">
    <property type="entry name" value="mycothiol_MshD"/>
    <property type="match status" value="1"/>
</dbReference>
<feature type="binding site" evidence="4">
    <location>
        <position position="287"/>
    </location>
    <ligand>
        <name>1D-myo-inositol 2-(L-cysteinylamino)-2-deoxy-alpha-D-glucopyranoside</name>
        <dbReference type="ChEBI" id="CHEBI:58887"/>
    </ligand>
</feature>